<dbReference type="AlphaFoldDB" id="A0A6A5WY67"/>
<proteinExistence type="predicted"/>
<protein>
    <submittedName>
        <fullName evidence="1">Uncharacterized protein</fullName>
    </submittedName>
</protein>
<reference evidence="1" key="1">
    <citation type="journal article" date="2020" name="Stud. Mycol.">
        <title>101 Dothideomycetes genomes: a test case for predicting lifestyles and emergence of pathogens.</title>
        <authorList>
            <person name="Haridas S."/>
            <person name="Albert R."/>
            <person name="Binder M."/>
            <person name="Bloem J."/>
            <person name="Labutti K."/>
            <person name="Salamov A."/>
            <person name="Andreopoulos B."/>
            <person name="Baker S."/>
            <person name="Barry K."/>
            <person name="Bills G."/>
            <person name="Bluhm B."/>
            <person name="Cannon C."/>
            <person name="Castanera R."/>
            <person name="Culley D."/>
            <person name="Daum C."/>
            <person name="Ezra D."/>
            <person name="Gonzalez J."/>
            <person name="Henrissat B."/>
            <person name="Kuo A."/>
            <person name="Liang C."/>
            <person name="Lipzen A."/>
            <person name="Lutzoni F."/>
            <person name="Magnuson J."/>
            <person name="Mondo S."/>
            <person name="Nolan M."/>
            <person name="Ohm R."/>
            <person name="Pangilinan J."/>
            <person name="Park H.-J."/>
            <person name="Ramirez L."/>
            <person name="Alfaro M."/>
            <person name="Sun H."/>
            <person name="Tritt A."/>
            <person name="Yoshinaga Y."/>
            <person name="Zwiers L.-H."/>
            <person name="Turgeon B."/>
            <person name="Goodwin S."/>
            <person name="Spatafora J."/>
            <person name="Crous P."/>
            <person name="Grigoriev I."/>
        </authorList>
    </citation>
    <scope>NUCLEOTIDE SEQUENCE</scope>
    <source>
        <strain evidence="1">CBS 123094</strain>
    </source>
</reference>
<dbReference type="Proteomes" id="UP000799779">
    <property type="component" value="Unassembled WGS sequence"/>
</dbReference>
<dbReference type="OrthoDB" id="6730379at2759"/>
<organism evidence="1 2">
    <name type="scientific">Amniculicola lignicola CBS 123094</name>
    <dbReference type="NCBI Taxonomy" id="1392246"/>
    <lineage>
        <taxon>Eukaryota</taxon>
        <taxon>Fungi</taxon>
        <taxon>Dikarya</taxon>
        <taxon>Ascomycota</taxon>
        <taxon>Pezizomycotina</taxon>
        <taxon>Dothideomycetes</taxon>
        <taxon>Pleosporomycetidae</taxon>
        <taxon>Pleosporales</taxon>
        <taxon>Amniculicolaceae</taxon>
        <taxon>Amniculicola</taxon>
    </lineage>
</organism>
<sequence>MKEALLDSLSRAFFLYTLLADIPNGISNLFSQLIVGFGYTPEEPLLYGTPDGTLEIIAPLACGLAEDRYGHPISSIDTDILPSLSLHKGRPLDISTQRCTTLCSCRDYHYCVLVCIFGHLGLHLLPLALAEHEQGENLSCPRLRQAEESRENGSISLIRRIQNLFTLCK</sequence>
<evidence type="ECO:0000313" key="1">
    <source>
        <dbReference type="EMBL" id="KAF2005914.1"/>
    </source>
</evidence>
<name>A0A6A5WY67_9PLEO</name>
<keyword evidence="2" id="KW-1185">Reference proteome</keyword>
<gene>
    <name evidence="1" type="ORF">P154DRAFT_288758</name>
</gene>
<dbReference type="EMBL" id="ML977561">
    <property type="protein sequence ID" value="KAF2005914.1"/>
    <property type="molecule type" value="Genomic_DNA"/>
</dbReference>
<evidence type="ECO:0000313" key="2">
    <source>
        <dbReference type="Proteomes" id="UP000799779"/>
    </source>
</evidence>
<accession>A0A6A5WY67</accession>